<dbReference type="Proteomes" id="UP000092993">
    <property type="component" value="Unassembled WGS sequence"/>
</dbReference>
<dbReference type="InterPro" id="IPR047122">
    <property type="entry name" value="Trans-enoyl_RdTase-like"/>
</dbReference>
<evidence type="ECO:0000313" key="2">
    <source>
        <dbReference type="EMBL" id="OBZ73980.1"/>
    </source>
</evidence>
<keyword evidence="3" id="KW-1185">Reference proteome</keyword>
<feature type="domain" description="Enoyl reductase (ER)" evidence="1">
    <location>
        <begin position="9"/>
        <end position="317"/>
    </location>
</feature>
<dbReference type="STRING" id="5627.A0A1C7MAN7"/>
<dbReference type="OMA" id="CDFSGHV"/>
<dbReference type="CDD" id="cd08249">
    <property type="entry name" value="enoyl_reductase_like"/>
    <property type="match status" value="1"/>
</dbReference>
<dbReference type="EMBL" id="LUGG01000006">
    <property type="protein sequence ID" value="OBZ73980.1"/>
    <property type="molecule type" value="Genomic_DNA"/>
</dbReference>
<dbReference type="Pfam" id="PF00107">
    <property type="entry name" value="ADH_zinc_N"/>
    <property type="match status" value="1"/>
</dbReference>
<name>A0A1C7MAN7_GRIFR</name>
<accession>A0A1C7MAN7</accession>
<reference evidence="2 3" key="1">
    <citation type="submission" date="2016-03" db="EMBL/GenBank/DDBJ databases">
        <title>Whole genome sequencing of Grifola frondosa 9006-11.</title>
        <authorList>
            <person name="Min B."/>
            <person name="Park H."/>
            <person name="Kim J.-G."/>
            <person name="Cho H."/>
            <person name="Oh Y.-L."/>
            <person name="Kong W.-S."/>
            <person name="Choi I.-G."/>
        </authorList>
    </citation>
    <scope>NUCLEOTIDE SEQUENCE [LARGE SCALE GENOMIC DNA]</scope>
    <source>
        <strain evidence="2 3">9006-11</strain>
    </source>
</reference>
<dbReference type="SUPFAM" id="SSF50129">
    <property type="entry name" value="GroES-like"/>
    <property type="match status" value="1"/>
</dbReference>
<dbReference type="OrthoDB" id="10257049at2759"/>
<dbReference type="Gene3D" id="3.90.180.10">
    <property type="entry name" value="Medium-chain alcohol dehydrogenases, catalytic domain"/>
    <property type="match status" value="1"/>
</dbReference>
<dbReference type="InterPro" id="IPR013149">
    <property type="entry name" value="ADH-like_C"/>
</dbReference>
<evidence type="ECO:0000313" key="3">
    <source>
        <dbReference type="Proteomes" id="UP000092993"/>
    </source>
</evidence>
<dbReference type="PANTHER" id="PTHR45348:SF2">
    <property type="entry name" value="ZINC-TYPE ALCOHOL DEHYDROGENASE-LIKE PROTEIN C2E1P3.01"/>
    <property type="match status" value="1"/>
</dbReference>
<gene>
    <name evidence="2" type="primary">TOXD_1</name>
    <name evidence="2" type="ORF">A0H81_06532</name>
</gene>
<comment type="caution">
    <text evidence="2">The sequence shown here is derived from an EMBL/GenBank/DDBJ whole genome shotgun (WGS) entry which is preliminary data.</text>
</comment>
<dbReference type="InterPro" id="IPR020843">
    <property type="entry name" value="ER"/>
</dbReference>
<dbReference type="Pfam" id="PF08240">
    <property type="entry name" value="ADH_N"/>
    <property type="match status" value="1"/>
</dbReference>
<dbReference type="InterPro" id="IPR011032">
    <property type="entry name" value="GroES-like_sf"/>
</dbReference>
<organism evidence="2 3">
    <name type="scientific">Grifola frondosa</name>
    <name type="common">Maitake</name>
    <name type="synonym">Polyporus frondosus</name>
    <dbReference type="NCBI Taxonomy" id="5627"/>
    <lineage>
        <taxon>Eukaryota</taxon>
        <taxon>Fungi</taxon>
        <taxon>Dikarya</taxon>
        <taxon>Basidiomycota</taxon>
        <taxon>Agaricomycotina</taxon>
        <taxon>Agaricomycetes</taxon>
        <taxon>Polyporales</taxon>
        <taxon>Grifolaceae</taxon>
        <taxon>Grifola</taxon>
    </lineage>
</organism>
<dbReference type="PANTHER" id="PTHR45348">
    <property type="entry name" value="HYPOTHETICAL OXIDOREDUCTASE (EUROFUNG)"/>
    <property type="match status" value="1"/>
</dbReference>
<dbReference type="SUPFAM" id="SSF51735">
    <property type="entry name" value="NAD(P)-binding Rossmann-fold domains"/>
    <property type="match status" value="1"/>
</dbReference>
<proteinExistence type="predicted"/>
<dbReference type="Gene3D" id="3.40.50.720">
    <property type="entry name" value="NAD(P)-binding Rossmann-like Domain"/>
    <property type="match status" value="1"/>
</dbReference>
<dbReference type="InterPro" id="IPR036291">
    <property type="entry name" value="NAD(P)-bd_dom_sf"/>
</dbReference>
<dbReference type="SMART" id="SM00829">
    <property type="entry name" value="PKS_ER"/>
    <property type="match status" value="1"/>
</dbReference>
<protein>
    <submittedName>
        <fullName evidence="2">Protein TOXD</fullName>
    </submittedName>
</protein>
<sequence>MKALVVQEGKRVTVQDHPVPLLGPDDILVKTIAVAQNPTDWKFIESRATPGTILGCDFSGYVVQVGQNISFPPVGAHVAGFVQGGTFTDSGAYAEYVRTRADLVWAVPDGTLSHEQAATMGCAFWTAAQALYHSSRLGLAEPPLITNGEDWVLIYGGSSSVGQFAIQLAHLSGYKVVSTASPRNFALVRGLGADAVFDYRDPEVVQKVKDAAGDSIRAALDTISTKESQAISARTIAPAGGKLVLLLPPEPEAKVREDVEIVRELIYTALGREFNFGPVHFLISTEDNAHMVTFLKKVSDLVSSGKIKANPVKLWRAG</sequence>
<evidence type="ECO:0000259" key="1">
    <source>
        <dbReference type="SMART" id="SM00829"/>
    </source>
</evidence>
<dbReference type="InterPro" id="IPR013154">
    <property type="entry name" value="ADH-like_N"/>
</dbReference>
<dbReference type="GO" id="GO:0016651">
    <property type="term" value="F:oxidoreductase activity, acting on NAD(P)H"/>
    <property type="evidence" value="ECO:0007669"/>
    <property type="project" value="InterPro"/>
</dbReference>
<dbReference type="AlphaFoldDB" id="A0A1C7MAN7"/>